<dbReference type="Proteomes" id="UP000319175">
    <property type="component" value="Unassembled WGS sequence"/>
</dbReference>
<proteinExistence type="predicted"/>
<organism evidence="1 2">
    <name type="scientific">Flavobacterium microcysteis</name>
    <dbReference type="NCBI Taxonomy" id="2596891"/>
    <lineage>
        <taxon>Bacteria</taxon>
        <taxon>Pseudomonadati</taxon>
        <taxon>Bacteroidota</taxon>
        <taxon>Flavobacteriia</taxon>
        <taxon>Flavobacteriales</taxon>
        <taxon>Flavobacteriaceae</taxon>
        <taxon>Flavobacterium</taxon>
    </lineage>
</organism>
<evidence type="ECO:0000313" key="2">
    <source>
        <dbReference type="Proteomes" id="UP000319175"/>
    </source>
</evidence>
<dbReference type="OrthoDB" id="262374at2"/>
<dbReference type="AlphaFoldDB" id="A0A501Q3F2"/>
<keyword evidence="2" id="KW-1185">Reference proteome</keyword>
<evidence type="ECO:0008006" key="3">
    <source>
        <dbReference type="Google" id="ProtNLM"/>
    </source>
</evidence>
<reference evidence="1 2" key="2">
    <citation type="submission" date="2019-06" db="EMBL/GenBank/DDBJ databases">
        <authorList>
            <person name="Seo Y."/>
        </authorList>
    </citation>
    <scope>NUCLEOTIDE SEQUENCE [LARGE SCALE GENOMIC DNA]</scope>
    <source>
        <strain evidence="1 2">MaA-Y11</strain>
    </source>
</reference>
<comment type="caution">
    <text evidence="1">The sequence shown here is derived from an EMBL/GenBank/DDBJ whole genome shotgun (WGS) entry which is preliminary data.</text>
</comment>
<name>A0A501Q3F2_9FLAO</name>
<sequence length="193" mass="22896">MTLLKEKNNIWKEFAKETGGSFVKGYSWHSDRTEIEHNKWLIVFDNYTIWSGKFSTKVTRIIAPIILVDNFQFEIYRADFTRKIEKLFGAQDVEIGYPEFDKAFIIKSNNEFKTKSLLRNKKIRDSIALQKDVNILISDQKGIWEEKLPDNNFELSFFLNETVRDITVLKSLQYLFVEMLDELDQLQLITPRR</sequence>
<gene>
    <name evidence="1" type="ORF">FJA49_13055</name>
</gene>
<accession>A0A501Q3F2</accession>
<dbReference type="EMBL" id="VFJE01000055">
    <property type="protein sequence ID" value="TPD67203.1"/>
    <property type="molecule type" value="Genomic_DNA"/>
</dbReference>
<protein>
    <recommendedName>
        <fullName evidence="3">DUF3137 domain-containing protein</fullName>
    </recommendedName>
</protein>
<evidence type="ECO:0000313" key="1">
    <source>
        <dbReference type="EMBL" id="TPD67203.1"/>
    </source>
</evidence>
<dbReference type="RefSeq" id="WP_140001361.1">
    <property type="nucleotide sequence ID" value="NZ_VFJE01000055.1"/>
</dbReference>
<reference evidence="1 2" key="1">
    <citation type="submission" date="2019-06" db="EMBL/GenBank/DDBJ databases">
        <title>Flavobacterium sp. MaA-Y11 from geoumgang.</title>
        <authorList>
            <person name="Jeong S."/>
        </authorList>
    </citation>
    <scope>NUCLEOTIDE SEQUENCE [LARGE SCALE GENOMIC DNA]</scope>
    <source>
        <strain evidence="1 2">MaA-Y11</strain>
    </source>
</reference>